<proteinExistence type="predicted"/>
<dbReference type="RefSeq" id="WP_124960763.1">
    <property type="nucleotide sequence ID" value="NZ_CBFHCE010000106.1"/>
</dbReference>
<reference evidence="3 4" key="2">
    <citation type="submission" date="2018-12" db="EMBL/GenBank/DDBJ databases">
        <title>The genome sequences of strain 502.</title>
        <authorList>
            <person name="Gao J."/>
            <person name="Sun J."/>
        </authorList>
    </citation>
    <scope>NUCLEOTIDE SEQUENCE [LARGE SCALE GENOMIC DNA]</scope>
    <source>
        <strain evidence="3 4">502</strain>
    </source>
</reference>
<feature type="transmembrane region" description="Helical" evidence="1">
    <location>
        <begin position="67"/>
        <end position="85"/>
    </location>
</feature>
<organism evidence="2 5">
    <name type="scientific">Variovorax beijingensis</name>
    <dbReference type="NCBI Taxonomy" id="2496117"/>
    <lineage>
        <taxon>Bacteria</taxon>
        <taxon>Pseudomonadati</taxon>
        <taxon>Pseudomonadota</taxon>
        <taxon>Betaproteobacteria</taxon>
        <taxon>Burkholderiales</taxon>
        <taxon>Comamonadaceae</taxon>
        <taxon>Variovorax</taxon>
    </lineage>
</organism>
<evidence type="ECO:0000313" key="4">
    <source>
        <dbReference type="Proteomes" id="UP000271137"/>
    </source>
</evidence>
<feature type="transmembrane region" description="Helical" evidence="1">
    <location>
        <begin position="40"/>
        <end position="61"/>
    </location>
</feature>
<evidence type="ECO:0000313" key="3">
    <source>
        <dbReference type="EMBL" id="RSZ31118.1"/>
    </source>
</evidence>
<dbReference type="Proteomes" id="UP000271137">
    <property type="component" value="Unassembled WGS sequence"/>
</dbReference>
<dbReference type="AlphaFoldDB" id="A0A3P3EFH7"/>
<accession>A0A3P3EFH7</accession>
<dbReference type="EMBL" id="RXFQ01000017">
    <property type="protein sequence ID" value="RSZ31118.1"/>
    <property type="molecule type" value="Genomic_DNA"/>
</dbReference>
<keyword evidence="1" id="KW-0472">Membrane</keyword>
<comment type="caution">
    <text evidence="2">The sequence shown here is derived from an EMBL/GenBank/DDBJ whole genome shotgun (WGS) entry which is preliminary data.</text>
</comment>
<keyword evidence="1" id="KW-1133">Transmembrane helix</keyword>
<evidence type="ECO:0000313" key="5">
    <source>
        <dbReference type="Proteomes" id="UP000271590"/>
    </source>
</evidence>
<gene>
    <name evidence="2" type="ORF">EH244_23685</name>
    <name evidence="3" type="ORF">EJO66_25095</name>
</gene>
<protein>
    <submittedName>
        <fullName evidence="2">Uncharacterized protein</fullName>
    </submittedName>
</protein>
<feature type="transmembrane region" description="Helical" evidence="1">
    <location>
        <begin position="6"/>
        <end position="28"/>
    </location>
</feature>
<dbReference type="EMBL" id="RQXU01000017">
    <property type="protein sequence ID" value="RRH85103.1"/>
    <property type="molecule type" value="Genomic_DNA"/>
</dbReference>
<dbReference type="Proteomes" id="UP000271590">
    <property type="component" value="Unassembled WGS sequence"/>
</dbReference>
<keyword evidence="1" id="KW-0812">Transmembrane</keyword>
<evidence type="ECO:0000256" key="1">
    <source>
        <dbReference type="SAM" id="Phobius"/>
    </source>
</evidence>
<sequence length="91" mass="9502">MSLLDLLNHLLNFVAPALAVGFLCALMGRAFRRKAGGRAWWAEGAINSGVGALVLLGGVVLTGRDGAMATYAALVVACGTSQWLVSDGWRK</sequence>
<evidence type="ECO:0000313" key="2">
    <source>
        <dbReference type="EMBL" id="RRH85103.1"/>
    </source>
</evidence>
<keyword evidence="4" id="KW-1185">Reference proteome</keyword>
<reference evidence="2 5" key="1">
    <citation type="submission" date="2018-11" db="EMBL/GenBank/DDBJ databases">
        <title>The genome of Variovorax sp T529.</title>
        <authorList>
            <person name="Gao J."/>
        </authorList>
    </citation>
    <scope>NUCLEOTIDE SEQUENCE [LARGE SCALE GENOMIC DNA]</scope>
    <source>
        <strain evidence="2 5">T529</strain>
    </source>
</reference>
<name>A0A3P3EFH7_9BURK</name>